<evidence type="ECO:0000256" key="3">
    <source>
        <dbReference type="ARBA" id="ARBA00022723"/>
    </source>
</evidence>
<evidence type="ECO:0000256" key="4">
    <source>
        <dbReference type="ARBA" id="ARBA00022729"/>
    </source>
</evidence>
<dbReference type="GO" id="GO:0008237">
    <property type="term" value="F:metallopeptidase activity"/>
    <property type="evidence" value="ECO:0007669"/>
    <property type="project" value="UniProtKB-KW"/>
</dbReference>
<keyword evidence="6" id="KW-0862">Zinc</keyword>
<reference evidence="11" key="1">
    <citation type="journal article" date="2019" name="Int. J. Syst. Evol. Microbiol.">
        <title>The Global Catalogue of Microorganisms (GCM) 10K type strain sequencing project: providing services to taxonomists for standard genome sequencing and annotation.</title>
        <authorList>
            <consortium name="The Broad Institute Genomics Platform"/>
            <consortium name="The Broad Institute Genome Sequencing Center for Infectious Disease"/>
            <person name="Wu L."/>
            <person name="Ma J."/>
        </authorList>
    </citation>
    <scope>NUCLEOTIDE SEQUENCE [LARGE SCALE GENOMIC DNA]</scope>
    <source>
        <strain evidence="11">CECT 7706</strain>
    </source>
</reference>
<dbReference type="Pfam" id="PF05572">
    <property type="entry name" value="Peptidase_M43"/>
    <property type="match status" value="1"/>
</dbReference>
<keyword evidence="5" id="KW-0378">Hydrolase</keyword>
<evidence type="ECO:0000256" key="5">
    <source>
        <dbReference type="ARBA" id="ARBA00022801"/>
    </source>
</evidence>
<protein>
    <submittedName>
        <fullName evidence="10">Zinc metalloprotease</fullName>
    </submittedName>
</protein>
<dbReference type="SUPFAM" id="SSF55486">
    <property type="entry name" value="Metalloproteases ('zincins'), catalytic domain"/>
    <property type="match status" value="1"/>
</dbReference>
<comment type="similarity">
    <text evidence="1">Belongs to the peptidase M43B family.</text>
</comment>
<keyword evidence="4" id="KW-0732">Signal</keyword>
<name>A0ABT8CAS9_9BACT</name>
<keyword evidence="8" id="KW-1015">Disulfide bond</keyword>
<gene>
    <name evidence="10" type="ORF">QWZ15_17485</name>
</gene>
<dbReference type="EMBL" id="JAUFQS010000041">
    <property type="protein sequence ID" value="MDN3689621.1"/>
    <property type="molecule type" value="Genomic_DNA"/>
</dbReference>
<feature type="domain" description="Peptidase M43 pregnancy-associated plasma-A" evidence="9">
    <location>
        <begin position="88"/>
        <end position="227"/>
    </location>
</feature>
<dbReference type="Gene3D" id="3.40.390.10">
    <property type="entry name" value="Collagenase (Catalytic Domain)"/>
    <property type="match status" value="1"/>
</dbReference>
<sequence>MAQIESQIDVLNEDFRRMNSDGVNTPGAFLPVAADSQIEFYLACIDPNDNPTNGVVRVQGEGEYTVEMDGDQVNETLTGIKVGINGSQAWPTNRYLNIWVANLADDVLGYAQFPDQYASKPNTDGVVINTTSFGTTGLVDAPFDQGRTATHEIGHWLNLLHIWGDELCGDDLVGDTPFQEWSSTGCPNHPRASCESDDMFMNYMDYTDDACMNMFTQGQRNRMRAVLSPGGIRHSFVSSPLGMSITGPDRICTTNTNFTLQNVPAGQTVTWAVSPTYLFPSTGRMGTGTTATLRAAGTSVSGAATLTYTVDTDCGNTR</sequence>
<accession>A0ABT8CAS9</accession>
<keyword evidence="11" id="KW-1185">Reference proteome</keyword>
<keyword evidence="7 10" id="KW-0482">Metalloprotease</keyword>
<evidence type="ECO:0000313" key="11">
    <source>
        <dbReference type="Proteomes" id="UP001236663"/>
    </source>
</evidence>
<dbReference type="RefSeq" id="WP_163385361.1">
    <property type="nucleotide sequence ID" value="NZ_JAUFQS010000041.1"/>
</dbReference>
<evidence type="ECO:0000256" key="7">
    <source>
        <dbReference type="ARBA" id="ARBA00023049"/>
    </source>
</evidence>
<dbReference type="InterPro" id="IPR008754">
    <property type="entry name" value="Peptidase_M43"/>
</dbReference>
<evidence type="ECO:0000256" key="2">
    <source>
        <dbReference type="ARBA" id="ARBA00022670"/>
    </source>
</evidence>
<evidence type="ECO:0000256" key="1">
    <source>
        <dbReference type="ARBA" id="ARBA00008721"/>
    </source>
</evidence>
<evidence type="ECO:0000256" key="6">
    <source>
        <dbReference type="ARBA" id="ARBA00022833"/>
    </source>
</evidence>
<keyword evidence="2" id="KW-0645">Protease</keyword>
<comment type="caution">
    <text evidence="10">The sequence shown here is derived from an EMBL/GenBank/DDBJ whole genome shotgun (WGS) entry which is preliminary data.</text>
</comment>
<dbReference type="CDD" id="cd04275">
    <property type="entry name" value="ZnMc_pappalysin_like"/>
    <property type="match status" value="1"/>
</dbReference>
<evidence type="ECO:0000313" key="10">
    <source>
        <dbReference type="EMBL" id="MDN3689621.1"/>
    </source>
</evidence>
<dbReference type="PANTHER" id="PTHR47466">
    <property type="match status" value="1"/>
</dbReference>
<proteinExistence type="inferred from homology"/>
<keyword evidence="3" id="KW-0479">Metal-binding</keyword>
<dbReference type="Proteomes" id="UP001236663">
    <property type="component" value="Unassembled WGS sequence"/>
</dbReference>
<dbReference type="PANTHER" id="PTHR47466:SF1">
    <property type="entry name" value="METALLOPROTEASE MEP1 (AFU_ORTHOLOGUE AFUA_1G07730)-RELATED"/>
    <property type="match status" value="1"/>
</dbReference>
<organism evidence="10 11">
    <name type="scientific">Cyclobacterium jeungdonense</name>
    <dbReference type="NCBI Taxonomy" id="708087"/>
    <lineage>
        <taxon>Bacteria</taxon>
        <taxon>Pseudomonadati</taxon>
        <taxon>Bacteroidota</taxon>
        <taxon>Cytophagia</taxon>
        <taxon>Cytophagales</taxon>
        <taxon>Cyclobacteriaceae</taxon>
        <taxon>Cyclobacterium</taxon>
    </lineage>
</organism>
<dbReference type="InterPro" id="IPR024079">
    <property type="entry name" value="MetalloPept_cat_dom_sf"/>
</dbReference>
<evidence type="ECO:0000259" key="9">
    <source>
        <dbReference type="Pfam" id="PF05572"/>
    </source>
</evidence>
<evidence type="ECO:0000256" key="8">
    <source>
        <dbReference type="ARBA" id="ARBA00023157"/>
    </source>
</evidence>